<dbReference type="PANTHER" id="PTHR40434:SF1">
    <property type="entry name" value="CUPIN TYPE-1 DOMAIN-CONTAINING PROTEIN"/>
    <property type="match status" value="1"/>
</dbReference>
<evidence type="ECO:0000313" key="3">
    <source>
        <dbReference type="Proteomes" id="UP000006906"/>
    </source>
</evidence>
<dbReference type="PANTHER" id="PTHR40434">
    <property type="entry name" value="CUPIN_2 DOMAIN-CONTAINING PROTEIN"/>
    <property type="match status" value="1"/>
</dbReference>
<dbReference type="Pfam" id="PF07883">
    <property type="entry name" value="Cupin_2"/>
    <property type="match status" value="1"/>
</dbReference>
<dbReference type="Gramene" id="PNW80917">
    <property type="protein sequence ID" value="PNW80917"/>
    <property type="gene ID" value="CHLRE_07g335100v5"/>
</dbReference>
<dbReference type="PaxDb" id="3055-EDO98448"/>
<accession>A8JCK5</accession>
<dbReference type="InterPro" id="IPR011051">
    <property type="entry name" value="RmlC_Cupin_sf"/>
</dbReference>
<feature type="domain" description="Cupin type-2" evidence="1">
    <location>
        <begin position="67"/>
        <end position="140"/>
    </location>
</feature>
<organism evidence="2 3">
    <name type="scientific">Chlamydomonas reinhardtii</name>
    <name type="common">Chlamydomonas smithii</name>
    <dbReference type="NCBI Taxonomy" id="3055"/>
    <lineage>
        <taxon>Eukaryota</taxon>
        <taxon>Viridiplantae</taxon>
        <taxon>Chlorophyta</taxon>
        <taxon>core chlorophytes</taxon>
        <taxon>Chlorophyceae</taxon>
        <taxon>CS clade</taxon>
        <taxon>Chlamydomonadales</taxon>
        <taxon>Chlamydomonadaceae</taxon>
        <taxon>Chlamydomonas</taxon>
    </lineage>
</organism>
<dbReference type="SUPFAM" id="SSF51182">
    <property type="entry name" value="RmlC-like cupins"/>
    <property type="match status" value="1"/>
</dbReference>
<dbReference type="InterPro" id="IPR013096">
    <property type="entry name" value="Cupin_2"/>
</dbReference>
<reference evidence="2 3" key="1">
    <citation type="journal article" date="2007" name="Science">
        <title>The Chlamydomonas genome reveals the evolution of key animal and plant functions.</title>
        <authorList>
            <person name="Merchant S.S."/>
            <person name="Prochnik S.E."/>
            <person name="Vallon O."/>
            <person name="Harris E.H."/>
            <person name="Karpowicz S.J."/>
            <person name="Witman G.B."/>
            <person name="Terry A."/>
            <person name="Salamov A."/>
            <person name="Fritz-Laylin L.K."/>
            <person name="Marechal-Drouard L."/>
            <person name="Marshall W.F."/>
            <person name="Qu L.H."/>
            <person name="Nelson D.R."/>
            <person name="Sanderfoot A.A."/>
            <person name="Spalding M.H."/>
            <person name="Kapitonov V.V."/>
            <person name="Ren Q."/>
            <person name="Ferris P."/>
            <person name="Lindquist E."/>
            <person name="Shapiro H."/>
            <person name="Lucas S.M."/>
            <person name="Grimwood J."/>
            <person name="Schmutz J."/>
            <person name="Cardol P."/>
            <person name="Cerutti H."/>
            <person name="Chanfreau G."/>
            <person name="Chen C.L."/>
            <person name="Cognat V."/>
            <person name="Croft M.T."/>
            <person name="Dent R."/>
            <person name="Dutcher S."/>
            <person name="Fernandez E."/>
            <person name="Fukuzawa H."/>
            <person name="Gonzalez-Ballester D."/>
            <person name="Gonzalez-Halphen D."/>
            <person name="Hallmann A."/>
            <person name="Hanikenne M."/>
            <person name="Hippler M."/>
            <person name="Inwood W."/>
            <person name="Jabbari K."/>
            <person name="Kalanon M."/>
            <person name="Kuras R."/>
            <person name="Lefebvre P.A."/>
            <person name="Lemaire S.D."/>
            <person name="Lobanov A.V."/>
            <person name="Lohr M."/>
            <person name="Manuell A."/>
            <person name="Meier I."/>
            <person name="Mets L."/>
            <person name="Mittag M."/>
            <person name="Mittelmeier T."/>
            <person name="Moroney J.V."/>
            <person name="Moseley J."/>
            <person name="Napoli C."/>
            <person name="Nedelcu A.M."/>
            <person name="Niyogi K."/>
            <person name="Novoselov S.V."/>
            <person name="Paulsen I.T."/>
            <person name="Pazour G."/>
            <person name="Purton S."/>
            <person name="Ral J.P."/>
            <person name="Riano-Pachon D.M."/>
            <person name="Riekhof W."/>
            <person name="Rymarquis L."/>
            <person name="Schroda M."/>
            <person name="Stern D."/>
            <person name="Umen J."/>
            <person name="Willows R."/>
            <person name="Wilson N."/>
            <person name="Zimmer S.L."/>
            <person name="Allmer J."/>
            <person name="Balk J."/>
            <person name="Bisova K."/>
            <person name="Chen C.J."/>
            <person name="Elias M."/>
            <person name="Gendler K."/>
            <person name="Hauser C."/>
            <person name="Lamb M.R."/>
            <person name="Ledford H."/>
            <person name="Long J.C."/>
            <person name="Minagawa J."/>
            <person name="Page M.D."/>
            <person name="Pan J."/>
            <person name="Pootakham W."/>
            <person name="Roje S."/>
            <person name="Rose A."/>
            <person name="Stahlberg E."/>
            <person name="Terauchi A.M."/>
            <person name="Yang P."/>
            <person name="Ball S."/>
            <person name="Bowler C."/>
            <person name="Dieckmann C.L."/>
            <person name="Gladyshev V.N."/>
            <person name="Green P."/>
            <person name="Jorgensen R."/>
            <person name="Mayfield S."/>
            <person name="Mueller-Roeber B."/>
            <person name="Rajamani S."/>
            <person name="Sayre R.T."/>
            <person name="Brokstein P."/>
            <person name="Dubchak I."/>
            <person name="Goodstein D."/>
            <person name="Hornick L."/>
            <person name="Huang Y.W."/>
            <person name="Jhaveri J."/>
            <person name="Luo Y."/>
            <person name="Martinez D."/>
            <person name="Ngau W.C."/>
            <person name="Otillar B."/>
            <person name="Poliakov A."/>
            <person name="Porter A."/>
            <person name="Szajkowski L."/>
            <person name="Werner G."/>
            <person name="Zhou K."/>
            <person name="Grigoriev I.V."/>
            <person name="Rokhsar D.S."/>
            <person name="Grossman A.R."/>
        </authorList>
    </citation>
    <scope>NUCLEOTIDE SEQUENCE [LARGE SCALE GENOMIC DNA]</scope>
    <source>
        <strain evidence="3">CC-503</strain>
    </source>
</reference>
<dbReference type="AlphaFoldDB" id="A8JCK5"/>
<dbReference type="InterPro" id="IPR014710">
    <property type="entry name" value="RmlC-like_jellyroll"/>
</dbReference>
<dbReference type="EMBL" id="CM008968">
    <property type="protein sequence ID" value="PNW80917.1"/>
    <property type="molecule type" value="Genomic_DNA"/>
</dbReference>
<keyword evidence="3" id="KW-1185">Reference proteome</keyword>
<dbReference type="Proteomes" id="UP000006906">
    <property type="component" value="Chromosome 7"/>
</dbReference>
<sequence>MWRPTLFFLVALLTSASASGPVKCVKKAIQPVIQPGFGWHVTVPDSFHVEAFSMHQANGDNGPEFAHLTILPGKGFPPHKHLDGWETIYILKGEVDYGYWGPNDPKPTTVKLGPGAVTHTPQDHFHKVWNSSPEPISMIVTSNQFTRFMFFEDWPESFNATGHVPEAMPWETQCPPGQELASGKEEL</sequence>
<evidence type="ECO:0000259" key="1">
    <source>
        <dbReference type="Pfam" id="PF07883"/>
    </source>
</evidence>
<dbReference type="KEGG" id="cre:CHLRE_07g335100v5"/>
<dbReference type="HOGENOM" id="CLU_1463290_0_0_1"/>
<dbReference type="InParanoid" id="A8JCK5"/>
<proteinExistence type="predicted"/>
<protein>
    <recommendedName>
        <fullName evidence="1">Cupin type-2 domain-containing protein</fullName>
    </recommendedName>
</protein>
<evidence type="ECO:0000313" key="2">
    <source>
        <dbReference type="EMBL" id="PNW80917.1"/>
    </source>
</evidence>
<dbReference type="Gene3D" id="2.60.120.10">
    <property type="entry name" value="Jelly Rolls"/>
    <property type="match status" value="1"/>
</dbReference>
<dbReference type="GeneID" id="5725646"/>
<gene>
    <name evidence="2" type="ORF">CHLRE_07g335100v5</name>
</gene>
<dbReference type="FunCoup" id="A8JCK5">
    <property type="interactions" value="173"/>
</dbReference>
<dbReference type="OrthoDB" id="1921208at2759"/>
<dbReference type="RefSeq" id="XP_001700154.1">
    <property type="nucleotide sequence ID" value="XM_001700102.2"/>
</dbReference>
<name>A8JCK5_CHLRE</name>